<dbReference type="EMBL" id="JAAKZI010000002">
    <property type="protein sequence ID" value="NGN82204.1"/>
    <property type="molecule type" value="Genomic_DNA"/>
</dbReference>
<gene>
    <name evidence="3" type="ORF">G6N77_01810</name>
</gene>
<name>A0ABX0D5P1_9MICC</name>
<organism evidence="3 4">
    <name type="scientific">Arthrobacter silviterrae</name>
    <dbReference type="NCBI Taxonomy" id="2026658"/>
    <lineage>
        <taxon>Bacteria</taxon>
        <taxon>Bacillati</taxon>
        <taxon>Actinomycetota</taxon>
        <taxon>Actinomycetes</taxon>
        <taxon>Micrococcales</taxon>
        <taxon>Micrococcaceae</taxon>
        <taxon>Arthrobacter</taxon>
    </lineage>
</organism>
<comment type="caution">
    <text evidence="3">The sequence shown here is derived from an EMBL/GenBank/DDBJ whole genome shotgun (WGS) entry which is preliminary data.</text>
</comment>
<dbReference type="InterPro" id="IPR006059">
    <property type="entry name" value="SBP"/>
</dbReference>
<dbReference type="PROSITE" id="PS51318">
    <property type="entry name" value="TAT"/>
    <property type="match status" value="1"/>
</dbReference>
<dbReference type="Proteomes" id="UP000479226">
    <property type="component" value="Unassembled WGS sequence"/>
</dbReference>
<evidence type="ECO:0000313" key="3">
    <source>
        <dbReference type="EMBL" id="NGN82204.1"/>
    </source>
</evidence>
<keyword evidence="4" id="KW-1185">Reference proteome</keyword>
<dbReference type="PROSITE" id="PS51257">
    <property type="entry name" value="PROKAR_LIPOPROTEIN"/>
    <property type="match status" value="1"/>
</dbReference>
<proteinExistence type="predicted"/>
<dbReference type="RefSeq" id="WP_165180302.1">
    <property type="nucleotide sequence ID" value="NZ_JAAKZI010000002.1"/>
</dbReference>
<dbReference type="Pfam" id="PF13416">
    <property type="entry name" value="SBP_bac_8"/>
    <property type="match status" value="1"/>
</dbReference>
<dbReference type="InterPro" id="IPR006311">
    <property type="entry name" value="TAT_signal"/>
</dbReference>
<accession>A0ABX0D5P1</accession>
<sequence>MFRSSPLTSPLVSRRRALGFGVLGAATLAAALTGCGSTTPAGSAAPGAASAGTPSYYPADYSKLLDASKVEGGKLTIYSNTDQENWAPILRDFKAKYPWTKVSADNLDSDEVFQRQLSEMATGKAPADMLVSNAVQAWASYAGKPDTLMAYDSPETKQLPDYAQLMPNVWAMSLDPVGIAYNSALMKEAPTSIASLAKAVAADPASYKNKITTRDVKGAWGFSVSHAFAAGDAGAWTGLDGILPSARPESSSGTQKEKIMAGEYLAGFFISSAVGYPAEKASGGLVKFVLPTDGTVVLGRGIGITPKAPHPATAKLFLDFVLSETGQNAVAEGGLSSYRDNVQLTEGRHTYQEVEKLAGKDGIIRVPYKVVPDAEVTAFVSKWNAKLGN</sequence>
<feature type="chain" id="PRO_5046875380" evidence="2">
    <location>
        <begin position="32"/>
        <end position="389"/>
    </location>
</feature>
<dbReference type="PANTHER" id="PTHR30006">
    <property type="entry name" value="THIAMINE-BINDING PERIPLASMIC PROTEIN-RELATED"/>
    <property type="match status" value="1"/>
</dbReference>
<protein>
    <submittedName>
        <fullName evidence="3">ABC transporter substrate-binding protein</fullName>
    </submittedName>
</protein>
<keyword evidence="1 2" id="KW-0732">Signal</keyword>
<evidence type="ECO:0000256" key="1">
    <source>
        <dbReference type="ARBA" id="ARBA00022729"/>
    </source>
</evidence>
<evidence type="ECO:0000256" key="2">
    <source>
        <dbReference type="SAM" id="SignalP"/>
    </source>
</evidence>
<dbReference type="PANTHER" id="PTHR30006:SF25">
    <property type="entry name" value="PHOSPHOGLYCERATE TRANSPORT REGULATORY PROTEIN PGTC"/>
    <property type="match status" value="1"/>
</dbReference>
<dbReference type="SUPFAM" id="SSF53850">
    <property type="entry name" value="Periplasmic binding protein-like II"/>
    <property type="match status" value="1"/>
</dbReference>
<reference evidence="3 4" key="1">
    <citation type="submission" date="2020-02" db="EMBL/GenBank/DDBJ databases">
        <title>Genome sequence of the type strain DSM 27180 of Arthrobacter silviterrae.</title>
        <authorList>
            <person name="Gao J."/>
            <person name="Sun J."/>
        </authorList>
    </citation>
    <scope>NUCLEOTIDE SEQUENCE [LARGE SCALE GENOMIC DNA]</scope>
    <source>
        <strain evidence="3 4">DSM 27180</strain>
    </source>
</reference>
<dbReference type="Gene3D" id="3.40.190.10">
    <property type="entry name" value="Periplasmic binding protein-like II"/>
    <property type="match status" value="2"/>
</dbReference>
<feature type="signal peptide" evidence="2">
    <location>
        <begin position="1"/>
        <end position="31"/>
    </location>
</feature>
<evidence type="ECO:0000313" key="4">
    <source>
        <dbReference type="Proteomes" id="UP000479226"/>
    </source>
</evidence>